<dbReference type="InterPro" id="IPR025886">
    <property type="entry name" value="PP2-like"/>
</dbReference>
<dbReference type="OMA" id="ARYWRWI"/>
<reference evidence="3 4" key="2">
    <citation type="submission" date="2018-04" db="EMBL/GenBank/DDBJ databases">
        <title>OglaRS2 (Oryza glaberrima Reference Sequence Version 2).</title>
        <authorList>
            <person name="Zhang J."/>
            <person name="Kudrna D."/>
            <person name="Lee S."/>
            <person name="Talag J."/>
            <person name="Rajasekar S."/>
            <person name="Wing R.A."/>
        </authorList>
    </citation>
    <scope>NUCLEOTIDE SEQUENCE [LARGE SCALE GENOMIC DNA]</scope>
    <source>
        <strain evidence="3 4">cv. IRGC 96717</strain>
    </source>
</reference>
<dbReference type="InterPro" id="IPR001810">
    <property type="entry name" value="F-box_dom"/>
</dbReference>
<dbReference type="PANTHER" id="PTHR32278">
    <property type="entry name" value="F-BOX DOMAIN-CONTAINING PROTEIN"/>
    <property type="match status" value="1"/>
</dbReference>
<dbReference type="KEGG" id="ogl:127756431"/>
<dbReference type="HOGENOM" id="CLU_050973_0_0_1"/>
<dbReference type="EnsemblPlants" id="ORGLA12G0016000.1">
    <property type="protein sequence ID" value="ORGLA12G0016000.1"/>
    <property type="gene ID" value="ORGLA12G0016000"/>
</dbReference>
<dbReference type="Proteomes" id="UP000007306">
    <property type="component" value="Chromosome 12"/>
</dbReference>
<dbReference type="Pfam" id="PF12937">
    <property type="entry name" value="F-box-like"/>
    <property type="match status" value="1"/>
</dbReference>
<evidence type="ECO:0000313" key="3">
    <source>
        <dbReference type="EnsemblPlants" id="ORGLA12G0016000.1"/>
    </source>
</evidence>
<evidence type="ECO:0000256" key="1">
    <source>
        <dbReference type="SAM" id="MobiDB-lite"/>
    </source>
</evidence>
<name>I1R3Q4_ORYGL</name>
<dbReference type="Gramene" id="ORGLA12G0016000.1">
    <property type="protein sequence ID" value="ORGLA12G0016000.1"/>
    <property type="gene ID" value="ORGLA12G0016000"/>
</dbReference>
<protein>
    <recommendedName>
        <fullName evidence="2">F-box domain-containing protein</fullName>
    </recommendedName>
</protein>
<dbReference type="CDD" id="cd22162">
    <property type="entry name" value="F-box_AtSKIP3-like"/>
    <property type="match status" value="1"/>
</dbReference>
<dbReference type="Gene3D" id="1.20.1280.50">
    <property type="match status" value="1"/>
</dbReference>
<reference evidence="3" key="1">
    <citation type="submission" date="2015-06" db="UniProtKB">
        <authorList>
            <consortium name="EnsemblPlants"/>
        </authorList>
    </citation>
    <scope>IDENTIFICATION</scope>
</reference>
<dbReference type="STRING" id="4538.I1R3Q4"/>
<organism evidence="3 4">
    <name type="scientific">Oryza glaberrima</name>
    <name type="common">African rice</name>
    <dbReference type="NCBI Taxonomy" id="4538"/>
    <lineage>
        <taxon>Eukaryota</taxon>
        <taxon>Viridiplantae</taxon>
        <taxon>Streptophyta</taxon>
        <taxon>Embryophyta</taxon>
        <taxon>Tracheophyta</taxon>
        <taxon>Spermatophyta</taxon>
        <taxon>Magnoliopsida</taxon>
        <taxon>Liliopsida</taxon>
        <taxon>Poales</taxon>
        <taxon>Poaceae</taxon>
        <taxon>BOP clade</taxon>
        <taxon>Oryzoideae</taxon>
        <taxon>Oryzeae</taxon>
        <taxon>Oryzinae</taxon>
        <taxon>Oryza</taxon>
    </lineage>
</organism>
<evidence type="ECO:0000259" key="2">
    <source>
        <dbReference type="PROSITE" id="PS50181"/>
    </source>
</evidence>
<sequence>MKQSRREEGDDDVSVGKEEEEAGYCSSSSISRLPEACLAHAISFTTPTDACRCSAVSADFQAAASSNAVWERFLPPDYHSILARADDPVDFTTSNKELFLSLAQDHVLLDQRSKSFWLERTSGAKCYLLSSRSLEIAWGDDARYWRWIYLPDSRFERVAALVFVCWFHLRGRINCRELSPNTRYIVYLIFKLADKSYGLDCRTQEAYITMDDQVVSAKRTVSLHPRTQETPLDMGRSEEVGRAEETVSYPRERGDGWMEVQLGHFYNHQGDGMVVINLQEIVQLNSKKGLILEGMEIRHSIGP</sequence>
<proteinExistence type="predicted"/>
<gene>
    <name evidence="3" type="primary">LOC127756431</name>
</gene>
<dbReference type="AlphaFoldDB" id="I1R3Q4"/>
<dbReference type="RefSeq" id="XP_052137723.1">
    <property type="nucleotide sequence ID" value="XM_052281763.1"/>
</dbReference>
<dbReference type="PROSITE" id="PS50181">
    <property type="entry name" value="FBOX"/>
    <property type="match status" value="1"/>
</dbReference>
<keyword evidence="4" id="KW-1185">Reference proteome</keyword>
<dbReference type="PANTHER" id="PTHR32278:SF147">
    <property type="entry name" value="F-BOX DOMAIN CONTAINING PROTEIN, EXPRESSED"/>
    <property type="match status" value="1"/>
</dbReference>
<dbReference type="Pfam" id="PF14299">
    <property type="entry name" value="PP2"/>
    <property type="match status" value="1"/>
</dbReference>
<dbReference type="GeneID" id="127756431"/>
<feature type="domain" description="F-box" evidence="2">
    <location>
        <begin position="27"/>
        <end position="73"/>
    </location>
</feature>
<feature type="region of interest" description="Disordered" evidence="1">
    <location>
        <begin position="1"/>
        <end position="21"/>
    </location>
</feature>
<dbReference type="SUPFAM" id="SSF81383">
    <property type="entry name" value="F-box domain"/>
    <property type="match status" value="1"/>
</dbReference>
<dbReference type="InterPro" id="IPR036047">
    <property type="entry name" value="F-box-like_dom_sf"/>
</dbReference>
<feature type="compositionally biased region" description="Acidic residues" evidence="1">
    <location>
        <begin position="9"/>
        <end position="21"/>
    </location>
</feature>
<dbReference type="eggNOG" id="ENOG502QRA4">
    <property type="taxonomic scope" value="Eukaryota"/>
</dbReference>
<accession>I1R3Q4</accession>
<evidence type="ECO:0000313" key="4">
    <source>
        <dbReference type="Proteomes" id="UP000007306"/>
    </source>
</evidence>